<dbReference type="GeneID" id="85497602"/>
<dbReference type="PANTHER" id="PTHR43190">
    <property type="entry name" value="N-ACETYL-D-GLUCOSAMINE KINASE"/>
    <property type="match status" value="1"/>
</dbReference>
<evidence type="ECO:0008006" key="3">
    <source>
        <dbReference type="Google" id="ProtNLM"/>
    </source>
</evidence>
<accession>A0AA48L854</accession>
<dbReference type="Proteomes" id="UP001233271">
    <property type="component" value="Chromosome 6"/>
</dbReference>
<name>A0AA48L854_9TREE</name>
<organism evidence="1 2">
    <name type="scientific">Cutaneotrichosporon cavernicola</name>
    <dbReference type="NCBI Taxonomy" id="279322"/>
    <lineage>
        <taxon>Eukaryota</taxon>
        <taxon>Fungi</taxon>
        <taxon>Dikarya</taxon>
        <taxon>Basidiomycota</taxon>
        <taxon>Agaricomycotina</taxon>
        <taxon>Tremellomycetes</taxon>
        <taxon>Trichosporonales</taxon>
        <taxon>Trichosporonaceae</taxon>
        <taxon>Cutaneotrichosporon</taxon>
    </lineage>
</organism>
<dbReference type="InterPro" id="IPR052519">
    <property type="entry name" value="Euk-type_GlcNAc_Kinase"/>
</dbReference>
<dbReference type="RefSeq" id="XP_060458997.1">
    <property type="nucleotide sequence ID" value="XM_060602621.1"/>
</dbReference>
<dbReference type="KEGG" id="ccac:CcaHIS019_0601910"/>
<dbReference type="PANTHER" id="PTHR43190:SF3">
    <property type="entry name" value="N-ACETYL-D-GLUCOSAMINE KINASE"/>
    <property type="match status" value="1"/>
</dbReference>
<reference evidence="1" key="1">
    <citation type="journal article" date="2023" name="BMC Genomics">
        <title>Chromosome-level genome assemblies of Cutaneotrichosporon spp. (Trichosporonales, Basidiomycota) reveal imbalanced evolution between nucleotide sequences and chromosome synteny.</title>
        <authorList>
            <person name="Kobayashi Y."/>
            <person name="Kayamori A."/>
            <person name="Aoki K."/>
            <person name="Shiwa Y."/>
            <person name="Matsutani M."/>
            <person name="Fujita N."/>
            <person name="Sugita T."/>
            <person name="Iwasaki W."/>
            <person name="Tanaka N."/>
            <person name="Takashima M."/>
        </authorList>
    </citation>
    <scope>NUCLEOTIDE SEQUENCE</scope>
    <source>
        <strain evidence="1">HIS019</strain>
    </source>
</reference>
<keyword evidence="2" id="KW-1185">Reference proteome</keyword>
<dbReference type="EMBL" id="AP028217">
    <property type="protein sequence ID" value="BEI93732.1"/>
    <property type="molecule type" value="Genomic_DNA"/>
</dbReference>
<gene>
    <name evidence="1" type="ORF">CcaverHIS019_0601910</name>
</gene>
<dbReference type="SUPFAM" id="SSF53067">
    <property type="entry name" value="Actin-like ATPase domain"/>
    <property type="match status" value="1"/>
</dbReference>
<dbReference type="Gene3D" id="3.30.420.40">
    <property type="match status" value="2"/>
</dbReference>
<protein>
    <recommendedName>
        <fullName evidence="3">N-acetylglucosamine kinase</fullName>
    </recommendedName>
</protein>
<evidence type="ECO:0000313" key="1">
    <source>
        <dbReference type="EMBL" id="BEI93732.1"/>
    </source>
</evidence>
<dbReference type="AlphaFoldDB" id="A0AA48L854"/>
<dbReference type="InterPro" id="IPR043129">
    <property type="entry name" value="ATPase_NBD"/>
</dbReference>
<proteinExistence type="predicted"/>
<sequence>MSRAATPPTPGSPKTDRPQLILCADGGGSKVQVVVRADDGTEVRGVAGPCNVQSIGHITAADRILEATYRALALLPASYLPEGFSAPVGGTSAIPVDIRMRVESPPPSGYNTPRAKWASMTEPLFQHCWIALAGMTTPSDATAFIPFVSKVLCTAPERISMTNDVNLLAAPALHLSGIEHCVAIVCGTGTIGRTIRVQEHAAKLPPSPPIDGMPEKKRRGLPLEDVGVSRGWGYMLCDEGSAFWIGRLAIRELLSQWDREQCSGIYSTSTPPRLPLHNDLLEYFEVEEPTELIGIVALMTDFVEGLSIGEANSKRNAYLAGAARHVFKWAFPNDSGVSLDSDLAVKSHEHALAIAKAAIAPMVKLVIECLGDGTIVHPNTTAVTLGGGLMNSTGYRHLLLQGLKERGVVFRDVMLVDDAAGEGAKALAAVTFS</sequence>
<evidence type="ECO:0000313" key="2">
    <source>
        <dbReference type="Proteomes" id="UP001233271"/>
    </source>
</evidence>